<keyword evidence="1" id="KW-0812">Transmembrane</keyword>
<name>A0A060CU07_9GAMA</name>
<dbReference type="KEGG" id="vg:19620161"/>
<organism evidence="2 3">
    <name type="scientific">Bovine gammaherpesvirus 6</name>
    <dbReference type="NCBI Taxonomy" id="1504288"/>
    <lineage>
        <taxon>Viruses</taxon>
        <taxon>Duplodnaviria</taxon>
        <taxon>Heunggongvirae</taxon>
        <taxon>Peploviricota</taxon>
        <taxon>Herviviricetes</taxon>
        <taxon>Herpesvirales</taxon>
        <taxon>Orthoherpesviridae</taxon>
        <taxon>Gammaherpesvirinae</taxon>
        <taxon>Macavirus</taxon>
        <taxon>Macavirus bovinegamma6</taxon>
    </lineage>
</organism>
<gene>
    <name evidence="2" type="ORF">BoHV6ORF27</name>
</gene>
<evidence type="ECO:0000313" key="3">
    <source>
        <dbReference type="Proteomes" id="UP000121539"/>
    </source>
</evidence>
<protein>
    <submittedName>
        <fullName evidence="2">ORF27</fullName>
    </submittedName>
</protein>
<dbReference type="RefSeq" id="YP_009042006.1">
    <property type="nucleotide sequence ID" value="NC_024303.1"/>
</dbReference>
<keyword evidence="1" id="KW-1133">Transmembrane helix</keyword>
<keyword evidence="1" id="KW-0472">Membrane</keyword>
<dbReference type="OrthoDB" id="13618at10239"/>
<evidence type="ECO:0000313" key="2">
    <source>
        <dbReference type="EMBL" id="AIB03182.1"/>
    </source>
</evidence>
<dbReference type="Proteomes" id="UP000121539">
    <property type="component" value="Segment"/>
</dbReference>
<dbReference type="GeneID" id="19620161"/>
<sequence>MQEEVNILKVIKHDDGTVQEVSSTADGLLKETYYQPHPHPASMKILAIPPVDYTPPKHNDDIKASSKQLFFYFTFWAIYLFFLILYIYPLNPFMAPKTANYILGPNAYPINCNRAPAKEYIKGCYRTFFCTKNIFLPTIKTPAGTFFPNFTKDDGQGSDYYTALTWATSYLTNDKCSNFSVLYSNNSTVALRNTSEFYVIRAALLEGLFILRHKCHPESVAITQSKCGAYRWNLVDIYDTSELNHSTCNFDWSHLYQVNFTKFPSGPPCNRARPPESVQYPEVFFFLEKLEILSRIENEDGLPD</sequence>
<dbReference type="Pfam" id="PF25730">
    <property type="entry name" value="Herpes_BDLF2"/>
    <property type="match status" value="1"/>
</dbReference>
<proteinExistence type="predicted"/>
<reference evidence="2 3" key="1">
    <citation type="journal article" date="2014" name="J. Gen. Virol.">
        <title>Novel gammaherpesvirus functions encoded by bovine herpesvirus 6 (bovine lymphotropic virus).</title>
        <authorList>
            <person name="Jia J."/>
            <person name="Delhon G."/>
            <person name="Tulman E.R."/>
            <person name="Diel D.G."/>
            <person name="Osorio F.A."/>
            <person name="Wen X."/>
            <person name="Kutish G.F."/>
            <person name="Rock D.L."/>
        </authorList>
    </citation>
    <scope>NUCLEOTIDE SEQUENCE [LARGE SCALE GENOMIC DNA]</scope>
    <source>
        <strain evidence="2">Pennsylvania 47</strain>
    </source>
</reference>
<dbReference type="InterPro" id="IPR057861">
    <property type="entry name" value="BDLF2/ORF27-like"/>
</dbReference>
<keyword evidence="3" id="KW-1185">Reference proteome</keyword>
<accession>A0A060CU07</accession>
<dbReference type="EMBL" id="KJ705001">
    <property type="protein sequence ID" value="AIB03182.1"/>
    <property type="molecule type" value="Genomic_DNA"/>
</dbReference>
<feature type="transmembrane region" description="Helical" evidence="1">
    <location>
        <begin position="69"/>
        <end position="88"/>
    </location>
</feature>
<evidence type="ECO:0000256" key="1">
    <source>
        <dbReference type="SAM" id="Phobius"/>
    </source>
</evidence>